<dbReference type="Proteomes" id="UP000756921">
    <property type="component" value="Unassembled WGS sequence"/>
</dbReference>
<gene>
    <name evidence="2" type="ORF">PMIN01_09501</name>
</gene>
<evidence type="ECO:0000313" key="2">
    <source>
        <dbReference type="EMBL" id="KAF9732643.1"/>
    </source>
</evidence>
<dbReference type="AlphaFoldDB" id="A0A9P6GCK5"/>
<accession>A0A9P6GCK5</accession>
<dbReference type="OrthoDB" id="5372935at2759"/>
<evidence type="ECO:0000256" key="1">
    <source>
        <dbReference type="SAM" id="MobiDB-lite"/>
    </source>
</evidence>
<dbReference type="PANTHER" id="PTHR42085">
    <property type="entry name" value="F-BOX DOMAIN-CONTAINING PROTEIN"/>
    <property type="match status" value="1"/>
</dbReference>
<proteinExistence type="predicted"/>
<sequence>MHMTATEDNMSRHHGTVLAIERKLGGSWEYRFKLSWVQLSEERKGSGRAQSFMGEKMGEALDIHHIPHQTSRHTTPPAAMGKGKKASIVPVTSGARRYVASRVKTKDIDALVDQLDTLNLSQHTSDVSDYDSDYEPKPKPKPRQPFHFFALPSELRIRILELLLTQPKTIDLDPTNSRTLLPALRLFFVSRRMHDEASHIFYATNTFRVFALSGRFFHTKKQLLTRLPQHYIAQMRSLELRLGPGFNKPPKDWVVDGRLQLHAATNVRTLKVFVELDPASHPSFEAFRKETCAEAEQFFTVFCAGLLGCLFGELCALRKVEFDAYPGISRSSPLMSVLVELTKIGGKEVTWGPERGWDKIVDTDLGGMLQKLGIGM</sequence>
<dbReference type="EMBL" id="WJXW01000010">
    <property type="protein sequence ID" value="KAF9732643.1"/>
    <property type="molecule type" value="Genomic_DNA"/>
</dbReference>
<reference evidence="2" key="1">
    <citation type="journal article" date="2020" name="Mol. Plant Microbe Interact.">
        <title>Genome Sequence of the Biocontrol Agent Coniothyrium minitans strain Conio (IMI 134523).</title>
        <authorList>
            <person name="Patel D."/>
            <person name="Shittu T.A."/>
            <person name="Baroncelli R."/>
            <person name="Muthumeenakshi S."/>
            <person name="Osborne T.H."/>
            <person name="Janganan T.K."/>
            <person name="Sreenivasaprasad S."/>
        </authorList>
    </citation>
    <scope>NUCLEOTIDE SEQUENCE</scope>
    <source>
        <strain evidence="2">Conio</strain>
    </source>
</reference>
<name>A0A9P6GCK5_9PLEO</name>
<keyword evidence="3" id="KW-1185">Reference proteome</keyword>
<feature type="region of interest" description="Disordered" evidence="1">
    <location>
        <begin position="123"/>
        <end position="143"/>
    </location>
</feature>
<comment type="caution">
    <text evidence="2">The sequence shown here is derived from an EMBL/GenBank/DDBJ whole genome shotgun (WGS) entry which is preliminary data.</text>
</comment>
<dbReference type="InterPro" id="IPR038883">
    <property type="entry name" value="AN11006-like"/>
</dbReference>
<dbReference type="PANTHER" id="PTHR42085:SF2">
    <property type="entry name" value="F-BOX DOMAIN-CONTAINING PROTEIN"/>
    <property type="match status" value="1"/>
</dbReference>
<organism evidence="2 3">
    <name type="scientific">Paraphaeosphaeria minitans</name>
    <dbReference type="NCBI Taxonomy" id="565426"/>
    <lineage>
        <taxon>Eukaryota</taxon>
        <taxon>Fungi</taxon>
        <taxon>Dikarya</taxon>
        <taxon>Ascomycota</taxon>
        <taxon>Pezizomycotina</taxon>
        <taxon>Dothideomycetes</taxon>
        <taxon>Pleosporomycetidae</taxon>
        <taxon>Pleosporales</taxon>
        <taxon>Massarineae</taxon>
        <taxon>Didymosphaeriaceae</taxon>
        <taxon>Paraphaeosphaeria</taxon>
    </lineage>
</organism>
<evidence type="ECO:0000313" key="3">
    <source>
        <dbReference type="Proteomes" id="UP000756921"/>
    </source>
</evidence>
<protein>
    <submittedName>
        <fullName evidence="2">Uncharacterized protein</fullName>
    </submittedName>
</protein>